<sequence>MGYPQKAKSAAAATKEGHLARNGADPRGIVKKDGAGKHNWGREDAFDAAEQDVMGTSPVSQPKIQTMSAEQFQAMKNSQK</sequence>
<dbReference type="Proteomes" id="UP001150603">
    <property type="component" value="Unassembled WGS sequence"/>
</dbReference>
<name>A0ACC1IXW9_9FUNG</name>
<reference evidence="1" key="1">
    <citation type="submission" date="2022-07" db="EMBL/GenBank/DDBJ databases">
        <title>Phylogenomic reconstructions and comparative analyses of Kickxellomycotina fungi.</title>
        <authorList>
            <person name="Reynolds N.K."/>
            <person name="Stajich J.E."/>
            <person name="Barry K."/>
            <person name="Grigoriev I.V."/>
            <person name="Crous P."/>
            <person name="Smith M.E."/>
        </authorList>
    </citation>
    <scope>NUCLEOTIDE SEQUENCE</scope>
    <source>
        <strain evidence="1">NRRL 5244</strain>
    </source>
</reference>
<proteinExistence type="predicted"/>
<comment type="caution">
    <text evidence="1">The sequence shown here is derived from an EMBL/GenBank/DDBJ whole genome shotgun (WGS) entry which is preliminary data.</text>
</comment>
<evidence type="ECO:0000313" key="2">
    <source>
        <dbReference type="Proteomes" id="UP001150603"/>
    </source>
</evidence>
<gene>
    <name evidence="1" type="ORF">FBU59_007114</name>
</gene>
<keyword evidence="2" id="KW-1185">Reference proteome</keyword>
<organism evidence="1 2">
    <name type="scientific">Linderina macrospora</name>
    <dbReference type="NCBI Taxonomy" id="4868"/>
    <lineage>
        <taxon>Eukaryota</taxon>
        <taxon>Fungi</taxon>
        <taxon>Fungi incertae sedis</taxon>
        <taxon>Zoopagomycota</taxon>
        <taxon>Kickxellomycotina</taxon>
        <taxon>Kickxellomycetes</taxon>
        <taxon>Kickxellales</taxon>
        <taxon>Kickxellaceae</taxon>
        <taxon>Linderina</taxon>
    </lineage>
</organism>
<dbReference type="EMBL" id="JANBPW010006618">
    <property type="protein sequence ID" value="KAJ1928635.1"/>
    <property type="molecule type" value="Genomic_DNA"/>
</dbReference>
<accession>A0ACC1IXW9</accession>
<evidence type="ECO:0000313" key="1">
    <source>
        <dbReference type="EMBL" id="KAJ1928635.1"/>
    </source>
</evidence>
<protein>
    <submittedName>
        <fullName evidence="1">Uncharacterized protein</fullName>
    </submittedName>
</protein>